<dbReference type="STRING" id="1353952.A0A165JR24"/>
<gene>
    <name evidence="2" type="ORF">CALCODRAFT_479357</name>
</gene>
<evidence type="ECO:0000313" key="2">
    <source>
        <dbReference type="EMBL" id="KZT62162.1"/>
    </source>
</evidence>
<organism evidence="2 3">
    <name type="scientific">Calocera cornea HHB12733</name>
    <dbReference type="NCBI Taxonomy" id="1353952"/>
    <lineage>
        <taxon>Eukaryota</taxon>
        <taxon>Fungi</taxon>
        <taxon>Dikarya</taxon>
        <taxon>Basidiomycota</taxon>
        <taxon>Agaricomycotina</taxon>
        <taxon>Dacrymycetes</taxon>
        <taxon>Dacrymycetales</taxon>
        <taxon>Dacrymycetaceae</taxon>
        <taxon>Calocera</taxon>
    </lineage>
</organism>
<feature type="compositionally biased region" description="Polar residues" evidence="1">
    <location>
        <begin position="310"/>
        <end position="322"/>
    </location>
</feature>
<dbReference type="InParanoid" id="A0A165JR24"/>
<accession>A0A165JR24</accession>
<proteinExistence type="predicted"/>
<feature type="compositionally biased region" description="Low complexity" evidence="1">
    <location>
        <begin position="155"/>
        <end position="239"/>
    </location>
</feature>
<evidence type="ECO:0000256" key="1">
    <source>
        <dbReference type="SAM" id="MobiDB-lite"/>
    </source>
</evidence>
<reference evidence="2 3" key="1">
    <citation type="journal article" date="2016" name="Mol. Biol. Evol.">
        <title>Comparative Genomics of Early-Diverging Mushroom-Forming Fungi Provides Insights into the Origins of Lignocellulose Decay Capabilities.</title>
        <authorList>
            <person name="Nagy L.G."/>
            <person name="Riley R."/>
            <person name="Tritt A."/>
            <person name="Adam C."/>
            <person name="Daum C."/>
            <person name="Floudas D."/>
            <person name="Sun H."/>
            <person name="Yadav J.S."/>
            <person name="Pangilinan J."/>
            <person name="Larsson K.H."/>
            <person name="Matsuura K."/>
            <person name="Barry K."/>
            <person name="Labutti K."/>
            <person name="Kuo R."/>
            <person name="Ohm R.A."/>
            <person name="Bhattacharya S.S."/>
            <person name="Shirouzu T."/>
            <person name="Yoshinaga Y."/>
            <person name="Martin F.M."/>
            <person name="Grigoriev I.V."/>
            <person name="Hibbett D.S."/>
        </authorList>
    </citation>
    <scope>NUCLEOTIDE SEQUENCE [LARGE SCALE GENOMIC DNA]</scope>
    <source>
        <strain evidence="2 3">HHB12733</strain>
    </source>
</reference>
<evidence type="ECO:0000313" key="3">
    <source>
        <dbReference type="Proteomes" id="UP000076842"/>
    </source>
</evidence>
<feature type="region of interest" description="Disordered" evidence="1">
    <location>
        <begin position="310"/>
        <end position="361"/>
    </location>
</feature>
<dbReference type="EMBL" id="KV423918">
    <property type="protein sequence ID" value="KZT62162.1"/>
    <property type="molecule type" value="Genomic_DNA"/>
</dbReference>
<feature type="compositionally biased region" description="Low complexity" evidence="1">
    <location>
        <begin position="134"/>
        <end position="145"/>
    </location>
</feature>
<protein>
    <submittedName>
        <fullName evidence="2">Uncharacterized protein</fullName>
    </submittedName>
</protein>
<dbReference type="Proteomes" id="UP000076842">
    <property type="component" value="Unassembled WGS sequence"/>
</dbReference>
<dbReference type="AlphaFoldDB" id="A0A165JR24"/>
<feature type="region of interest" description="Disordered" evidence="1">
    <location>
        <begin position="123"/>
        <end position="239"/>
    </location>
</feature>
<sequence>MAELTRRLAIPPWPGYAGRPCINPNLLSRQNSTTQLSHRLRMGRAAVTAAVSSMDSAVPAETVDATSTGRQNSTTQGTSSAELVAAFTSFRPPDTSPSSHTVTTGLETAVLSTVHRSALAAALETDPPFPPPSYALNPSNSSPSPSHAPAPSPSPSGLNPSNSSAPSAAGFNPSSAPSAAGFNPSNSSASGFNPSNSSASPSPSPSPSLSGFNPSNSNVSGFNPSNSNGSGFNPSNSSASPSPLSLSLSLSLSLWPQPLQLQCLRLQPLQLHCLWLQPLQLQCVCLGWDDIPPIYATLRIPPEFAKAPSNDSLCPSYPSSPARSELRVLPPSPPPSPTPTRKSKRKPLHERFDMSPEALHASARAGALKQVQEELERAGLGWAGPLSQHVTRTTT</sequence>
<keyword evidence="3" id="KW-1185">Reference proteome</keyword>
<name>A0A165JR24_9BASI</name>